<dbReference type="PANTHER" id="PTHR35400:SF1">
    <property type="entry name" value="SLR1083 PROTEIN"/>
    <property type="match status" value="1"/>
</dbReference>
<reference evidence="2 3" key="1">
    <citation type="submission" date="2012-05" db="EMBL/GenBank/DDBJ databases">
        <title>Finished chromosome of genome of Oscillatoria sp. PCC 7112.</title>
        <authorList>
            <consortium name="US DOE Joint Genome Institute"/>
            <person name="Gugger M."/>
            <person name="Coursin T."/>
            <person name="Rippka R."/>
            <person name="Tandeau De Marsac N."/>
            <person name="Huntemann M."/>
            <person name="Wei C.-L."/>
            <person name="Han J."/>
            <person name="Detter J.C."/>
            <person name="Han C."/>
            <person name="Tapia R."/>
            <person name="Davenport K."/>
            <person name="Daligault H."/>
            <person name="Erkkila T."/>
            <person name="Gu W."/>
            <person name="Munk A.C.C."/>
            <person name="Teshima H."/>
            <person name="Xu Y."/>
            <person name="Chain P."/>
            <person name="Chen A."/>
            <person name="Krypides N."/>
            <person name="Mavromatis K."/>
            <person name="Markowitz V."/>
            <person name="Szeto E."/>
            <person name="Ivanova N."/>
            <person name="Mikhailova N."/>
            <person name="Ovchinnikova G."/>
            <person name="Pagani I."/>
            <person name="Pati A."/>
            <person name="Goodwin L."/>
            <person name="Peters L."/>
            <person name="Pitluck S."/>
            <person name="Woyke T."/>
            <person name="Kerfeld C."/>
        </authorList>
    </citation>
    <scope>NUCLEOTIDE SEQUENCE [LARGE SCALE GENOMIC DNA]</scope>
    <source>
        <strain evidence="2 3">PCC 7112</strain>
    </source>
</reference>
<dbReference type="OrthoDB" id="511724at2"/>
<dbReference type="eggNOG" id="COG4636">
    <property type="taxonomic scope" value="Bacteria"/>
</dbReference>
<dbReference type="AlphaFoldDB" id="K9VFK6"/>
<accession>K9VFK6</accession>
<dbReference type="Gene3D" id="3.90.1570.10">
    <property type="entry name" value="tt1808, chain A"/>
    <property type="match status" value="1"/>
</dbReference>
<name>K9VFK6_9CYAN</name>
<sequence length="199" mass="22354">MLPVESVAAIPNDLIWRLSIEQYHAIIQAGILTDDDSVELLEGWLVFKIPKNPPHRATTRLVRTALEHILPAGWYVDSQEPITLSNSEPEPDLVVVRGDTRQYLDRHPGAEDIALIVEVSDTTLQRDRTVKKQIYARAGIAIYWIVNLVEEQVEVYSQPLVEVEPSDYSQRLDFGRSAVIPIIIEGREIGAIAVNSLLP</sequence>
<evidence type="ECO:0000313" key="2">
    <source>
        <dbReference type="EMBL" id="AFZ06731.1"/>
    </source>
</evidence>
<dbReference type="Proteomes" id="UP000010478">
    <property type="component" value="Chromosome"/>
</dbReference>
<dbReference type="PATRIC" id="fig|179408.3.peg.2779"/>
<dbReference type="InterPro" id="IPR011335">
    <property type="entry name" value="Restrct_endonuc-II-like"/>
</dbReference>
<dbReference type="RefSeq" id="WP_015176031.1">
    <property type="nucleotide sequence ID" value="NC_019729.1"/>
</dbReference>
<dbReference type="PANTHER" id="PTHR35400">
    <property type="entry name" value="SLR1083 PROTEIN"/>
    <property type="match status" value="1"/>
</dbReference>
<dbReference type="KEGG" id="oni:Osc7112_2275"/>
<feature type="domain" description="Putative restriction endonuclease" evidence="1">
    <location>
        <begin position="21"/>
        <end position="170"/>
    </location>
</feature>
<dbReference type="InterPro" id="IPR012296">
    <property type="entry name" value="Nuclease_put_TT1808"/>
</dbReference>
<evidence type="ECO:0000259" key="1">
    <source>
        <dbReference type="Pfam" id="PF05685"/>
    </source>
</evidence>
<protein>
    <recommendedName>
        <fullName evidence="1">Putative restriction endonuclease domain-containing protein</fullName>
    </recommendedName>
</protein>
<keyword evidence="3" id="KW-1185">Reference proteome</keyword>
<evidence type="ECO:0000313" key="3">
    <source>
        <dbReference type="Proteomes" id="UP000010478"/>
    </source>
</evidence>
<proteinExistence type="predicted"/>
<dbReference type="Pfam" id="PF05685">
    <property type="entry name" value="Uma2"/>
    <property type="match status" value="1"/>
</dbReference>
<dbReference type="HOGENOM" id="CLU_076312_2_0_3"/>
<dbReference type="EMBL" id="CP003614">
    <property type="protein sequence ID" value="AFZ06731.1"/>
    <property type="molecule type" value="Genomic_DNA"/>
</dbReference>
<dbReference type="SUPFAM" id="SSF52980">
    <property type="entry name" value="Restriction endonuclease-like"/>
    <property type="match status" value="1"/>
</dbReference>
<dbReference type="InterPro" id="IPR008538">
    <property type="entry name" value="Uma2"/>
</dbReference>
<gene>
    <name evidence="2" type="ORF">Osc7112_2275</name>
</gene>
<organism evidence="2 3">
    <name type="scientific">Phormidium nigroviride PCC 7112</name>
    <dbReference type="NCBI Taxonomy" id="179408"/>
    <lineage>
        <taxon>Bacteria</taxon>
        <taxon>Bacillati</taxon>
        <taxon>Cyanobacteriota</taxon>
        <taxon>Cyanophyceae</taxon>
        <taxon>Oscillatoriophycideae</taxon>
        <taxon>Oscillatoriales</taxon>
        <taxon>Oscillatoriaceae</taxon>
        <taxon>Phormidium</taxon>
    </lineage>
</organism>
<dbReference type="CDD" id="cd06260">
    <property type="entry name" value="DUF820-like"/>
    <property type="match status" value="1"/>
</dbReference>
<dbReference type="STRING" id="179408.Osc7112_2275"/>